<dbReference type="InterPro" id="IPR010998">
    <property type="entry name" value="Integrase_recombinase_N"/>
</dbReference>
<feature type="domain" description="Core-binding (CB)" evidence="11">
    <location>
        <begin position="21"/>
        <end position="118"/>
    </location>
</feature>
<evidence type="ECO:0000259" key="11">
    <source>
        <dbReference type="PROSITE" id="PS51900"/>
    </source>
</evidence>
<evidence type="ECO:0000313" key="12">
    <source>
        <dbReference type="EMBL" id="MDQ0255603.1"/>
    </source>
</evidence>
<evidence type="ECO:0000313" key="13">
    <source>
        <dbReference type="Proteomes" id="UP001230005"/>
    </source>
</evidence>
<evidence type="ECO:0000256" key="4">
    <source>
        <dbReference type="ARBA" id="ARBA00022829"/>
    </source>
</evidence>
<dbReference type="InterPro" id="IPR013762">
    <property type="entry name" value="Integrase-like_cat_sf"/>
</dbReference>
<keyword evidence="8" id="KW-0131">Cell cycle</keyword>
<dbReference type="NCBIfam" id="NF003462">
    <property type="entry name" value="PRK05084.1"/>
    <property type="match status" value="1"/>
</dbReference>
<reference evidence="12 13" key="1">
    <citation type="submission" date="2023-07" db="EMBL/GenBank/DDBJ databases">
        <title>Genomic Encyclopedia of Type Strains, Phase IV (KMG-IV): sequencing the most valuable type-strain genomes for metagenomic binning, comparative biology and taxonomic classification.</title>
        <authorList>
            <person name="Goeker M."/>
        </authorList>
    </citation>
    <scope>NUCLEOTIDE SEQUENCE [LARGE SCALE GENOMIC DNA]</scope>
    <source>
        <strain evidence="12 13">DSM 9768</strain>
    </source>
</reference>
<accession>A0ABT9ZWK3</accession>
<organism evidence="12 13">
    <name type="scientific">Evansella vedderi</name>
    <dbReference type="NCBI Taxonomy" id="38282"/>
    <lineage>
        <taxon>Bacteria</taxon>
        <taxon>Bacillati</taxon>
        <taxon>Bacillota</taxon>
        <taxon>Bacilli</taxon>
        <taxon>Bacillales</taxon>
        <taxon>Bacillaceae</taxon>
        <taxon>Evansella</taxon>
    </lineage>
</organism>
<dbReference type="InterPro" id="IPR004107">
    <property type="entry name" value="Integrase_SAM-like_N"/>
</dbReference>
<keyword evidence="13" id="KW-1185">Reference proteome</keyword>
<dbReference type="Pfam" id="PF00589">
    <property type="entry name" value="Phage_integrase"/>
    <property type="match status" value="1"/>
</dbReference>
<dbReference type="Gene3D" id="1.10.443.10">
    <property type="entry name" value="Intergrase catalytic core"/>
    <property type="match status" value="1"/>
</dbReference>
<evidence type="ECO:0000256" key="1">
    <source>
        <dbReference type="ARBA" id="ARBA00004496"/>
    </source>
</evidence>
<comment type="subcellular location">
    <subcellularLocation>
        <location evidence="1">Cytoplasm</location>
    </subcellularLocation>
</comment>
<dbReference type="SUPFAM" id="SSF47823">
    <property type="entry name" value="lambda integrase-like, N-terminal domain"/>
    <property type="match status" value="1"/>
</dbReference>
<evidence type="ECO:0000256" key="7">
    <source>
        <dbReference type="ARBA" id="ARBA00023172"/>
    </source>
</evidence>
<dbReference type="Proteomes" id="UP001230005">
    <property type="component" value="Unassembled WGS sequence"/>
</dbReference>
<dbReference type="InterPro" id="IPR011010">
    <property type="entry name" value="DNA_brk_join_enz"/>
</dbReference>
<evidence type="ECO:0000256" key="8">
    <source>
        <dbReference type="ARBA" id="ARBA00023306"/>
    </source>
</evidence>
<dbReference type="RefSeq" id="WP_307326605.1">
    <property type="nucleotide sequence ID" value="NZ_JAUSUG010000011.1"/>
</dbReference>
<dbReference type="CDD" id="cd00397">
    <property type="entry name" value="DNA_BRE_C"/>
    <property type="match status" value="1"/>
</dbReference>
<dbReference type="SUPFAM" id="SSF56349">
    <property type="entry name" value="DNA breaking-rejoining enzymes"/>
    <property type="match status" value="1"/>
</dbReference>
<evidence type="ECO:0000256" key="2">
    <source>
        <dbReference type="ARBA" id="ARBA00022490"/>
    </source>
</evidence>
<evidence type="ECO:0000256" key="3">
    <source>
        <dbReference type="ARBA" id="ARBA00022618"/>
    </source>
</evidence>
<keyword evidence="4" id="KW-0159">Chromosome partition</keyword>
<dbReference type="PANTHER" id="PTHR30349:SF77">
    <property type="entry name" value="TYROSINE RECOMBINASE XERC"/>
    <property type="match status" value="1"/>
</dbReference>
<keyword evidence="5" id="KW-0229">DNA integration</keyword>
<proteinExistence type="predicted"/>
<dbReference type="InterPro" id="IPR044068">
    <property type="entry name" value="CB"/>
</dbReference>
<comment type="caution">
    <text evidence="12">The sequence shown here is derived from an EMBL/GenBank/DDBJ whole genome shotgun (WGS) entry which is preliminary data.</text>
</comment>
<dbReference type="EMBL" id="JAUSUG010000011">
    <property type="protein sequence ID" value="MDQ0255603.1"/>
    <property type="molecule type" value="Genomic_DNA"/>
</dbReference>
<dbReference type="Gene3D" id="1.10.150.130">
    <property type="match status" value="1"/>
</dbReference>
<dbReference type="PROSITE" id="PS51898">
    <property type="entry name" value="TYR_RECOMBINASE"/>
    <property type="match status" value="1"/>
</dbReference>
<keyword evidence="3" id="KW-0132">Cell division</keyword>
<keyword evidence="7" id="KW-0233">DNA recombination</keyword>
<protein>
    <submittedName>
        <fullName evidence="12">Site-specific recombinase XerD</fullName>
    </submittedName>
</protein>
<dbReference type="Pfam" id="PF02899">
    <property type="entry name" value="Phage_int_SAM_1"/>
    <property type="match status" value="1"/>
</dbReference>
<evidence type="ECO:0000256" key="5">
    <source>
        <dbReference type="ARBA" id="ARBA00022908"/>
    </source>
</evidence>
<evidence type="ECO:0000256" key="6">
    <source>
        <dbReference type="ARBA" id="ARBA00023125"/>
    </source>
</evidence>
<evidence type="ECO:0000259" key="10">
    <source>
        <dbReference type="PROSITE" id="PS51898"/>
    </source>
</evidence>
<gene>
    <name evidence="12" type="ORF">J2S74_002985</name>
</gene>
<dbReference type="PANTHER" id="PTHR30349">
    <property type="entry name" value="PHAGE INTEGRASE-RELATED"/>
    <property type="match status" value="1"/>
</dbReference>
<feature type="domain" description="Tyr recombinase" evidence="10">
    <location>
        <begin position="166"/>
        <end position="351"/>
    </location>
</feature>
<dbReference type="PROSITE" id="PS51900">
    <property type="entry name" value="CB"/>
    <property type="match status" value="1"/>
</dbReference>
<sequence length="364" mass="42606">MAEAKSRERTVHLKKLNELKTLLPWYVVEYIDVKKKNKMSPSTLSQYSRDFIRFLKWLIEQKITEATSIKDIPHQVLGNLRKDDVETYIESLEVDRELSEETINRNISSLKSLFKYLSTQTEDQDGECYFYRNVLAKVNLIRNTNDDSQKAALVAAKIFQGNTDKEFMRYLIEDYPLKLSKQGLSHYKRNCERDLAMISLFLGSGVRVSELVQLTLDDINFQNNTLKVLRKGNNKSVIKATKSSLDDVKQYLKVRKDRYRVPDSQKYVFVTNYRKECAPLSVRAVQHIVGKYTKSFAMKMSPHKFRHTFATKFYLVNKDQVSLMRQLGHNSIQTTTIYTNMDMTEMEKQMDALDEYEADDELDK</sequence>
<keyword evidence="6 9" id="KW-0238">DNA-binding</keyword>
<dbReference type="InterPro" id="IPR050090">
    <property type="entry name" value="Tyrosine_recombinase_XerCD"/>
</dbReference>
<dbReference type="InterPro" id="IPR002104">
    <property type="entry name" value="Integrase_catalytic"/>
</dbReference>
<keyword evidence="2" id="KW-0963">Cytoplasm</keyword>
<evidence type="ECO:0000256" key="9">
    <source>
        <dbReference type="PROSITE-ProRule" id="PRU01248"/>
    </source>
</evidence>
<name>A0ABT9ZWK3_9BACI</name>